<proteinExistence type="predicted"/>
<keyword evidence="2" id="KW-0472">Membrane</keyword>
<accession>A0A2S8FZV5</accession>
<evidence type="ECO:0000313" key="3">
    <source>
        <dbReference type="EMBL" id="PQO37600.1"/>
    </source>
</evidence>
<keyword evidence="2" id="KW-1133">Transmembrane helix</keyword>
<gene>
    <name evidence="3" type="ORF">C5Y83_06550</name>
</gene>
<feature type="compositionally biased region" description="Polar residues" evidence="1">
    <location>
        <begin position="1"/>
        <end position="18"/>
    </location>
</feature>
<organism evidence="3 4">
    <name type="scientific">Blastopirellula marina</name>
    <dbReference type="NCBI Taxonomy" id="124"/>
    <lineage>
        <taxon>Bacteria</taxon>
        <taxon>Pseudomonadati</taxon>
        <taxon>Planctomycetota</taxon>
        <taxon>Planctomycetia</taxon>
        <taxon>Pirellulales</taxon>
        <taxon>Pirellulaceae</taxon>
        <taxon>Blastopirellula</taxon>
    </lineage>
</organism>
<name>A0A2S8FZV5_9BACT</name>
<feature type="transmembrane region" description="Helical" evidence="2">
    <location>
        <begin position="1047"/>
        <end position="1066"/>
    </location>
</feature>
<evidence type="ECO:0000313" key="4">
    <source>
        <dbReference type="Proteomes" id="UP000238322"/>
    </source>
</evidence>
<sequence length="1158" mass="130261">MQPSTNATPTTNEPSVDATTKLDGLVRELTLSRWEEVAAFLKDLPPEDSAEVYHAILECLRNAHIENRPPNQQQIANNPNYKKYTAVNTFSLTDLFGIIQASPTDFSPDTTEKLAPIVQLSLDQGHSIEAFVSQFAERSKDDDQFPMPRKEIARLFLLVGHADQSASFLPSLEQTLASEDDALQLLMVKTLLASDKPSSEEAWDLLQAILKDTNTSEEVEESAITHSLDLLDELPPDERRLWLEESFREKPERGLAILTTLGTLVSDSFIRNADDIETRAGYLQLQSEVVEVMVNEFANQDDAQMTQWKPIANLLAKNWMQEARIGVDLEGNGAGGPQLHRDRYGNAYFVDHAPNNSHNGQSSAPGQLKPIPLAQLLSSAPNEKWQSIVSASLRPSLLLLMAKLHLKSENEDGAITIIDQLADLQPEAAKQLAEESMRVWITNHDLNRRNTASQNYMPYGYRPQSAAIPLTRSQQERNLRELANWLKRIDSLSIGPIDESLVAEAFIKSHSIAEVYQVNAIEEVMGQIESLQPETIGQLAQTMRTNLSGVWRDPETQQQLKTNRKVDDLELEVKRGYQVAHEVIERGLKVYPTSWRLLLALAAIDHDENDYLRQVNENHNYEQQRHIAFYEFQKAAECYEDSLNTLTAEEYSSDAYQLWFFAALGSCSIGNINETNQLAPEQITLITAALKALPAKVRMQHEEMLANDLTLMLMAVKPNAKFRYLNAGLEIVGDHPLANDAHAAIDYYRDLVTEIQLEAKLDGNDEVGHKQPFGVFVNIRHTIEIERESGGFGKYLQNQNQITNAYNYGRPPDNYREKFEQSVLTALGEQFEVLSITFQKETARSMASNDVGWRITPYAYLLLQAKGPHVDKIPSFSLDMDFVEKSGFVVLPMETSIVPIDAKLDRYVPRPTDNIQVVQTLNDNELEQGTVDVEVKITGHGVLPPVDQLLDLSYPGFVVREIDAMPLSVLEFDLESDENVVSSERLARVSLNAGELDSVHPKFHFANQLPMTKPSEMVFRRFEDADIVMTSSVVDLEDIKQTLPTNAYWIVIGLGTAVFVVAAAGYSAMRRKPQENIIVVPKVAAPSVVSPFSTLEYLQSLWQKIDFSDTERCELRNEIAAIEDAYFRQKTNNGKPDLAASVEKWYARSQPDARRFPH</sequence>
<feature type="region of interest" description="Disordered" evidence="1">
    <location>
        <begin position="1"/>
        <end position="21"/>
    </location>
</feature>
<evidence type="ECO:0000256" key="1">
    <source>
        <dbReference type="SAM" id="MobiDB-lite"/>
    </source>
</evidence>
<comment type="caution">
    <text evidence="3">The sequence shown here is derived from an EMBL/GenBank/DDBJ whole genome shotgun (WGS) entry which is preliminary data.</text>
</comment>
<reference evidence="3 4" key="1">
    <citation type="submission" date="2018-02" db="EMBL/GenBank/DDBJ databases">
        <title>Comparative genomes isolates from brazilian mangrove.</title>
        <authorList>
            <person name="Araujo J.E."/>
            <person name="Taketani R.G."/>
            <person name="Silva M.C.P."/>
            <person name="Loureco M.V."/>
            <person name="Andreote F.D."/>
        </authorList>
    </citation>
    <scope>NUCLEOTIDE SEQUENCE [LARGE SCALE GENOMIC DNA]</scope>
    <source>
        <strain evidence="3 4">Hex-1 MGV</strain>
    </source>
</reference>
<evidence type="ECO:0000256" key="2">
    <source>
        <dbReference type="SAM" id="Phobius"/>
    </source>
</evidence>
<dbReference type="AlphaFoldDB" id="A0A2S8FZV5"/>
<dbReference type="Proteomes" id="UP000238322">
    <property type="component" value="Unassembled WGS sequence"/>
</dbReference>
<keyword evidence="2" id="KW-0812">Transmembrane</keyword>
<dbReference type="EMBL" id="PUHY01000005">
    <property type="protein sequence ID" value="PQO37600.1"/>
    <property type="molecule type" value="Genomic_DNA"/>
</dbReference>
<protein>
    <submittedName>
        <fullName evidence="3">Uncharacterized protein</fullName>
    </submittedName>
</protein>